<evidence type="ECO:0000256" key="1">
    <source>
        <dbReference type="ARBA" id="ARBA00007358"/>
    </source>
</evidence>
<evidence type="ECO:0000259" key="5">
    <source>
        <dbReference type="Pfam" id="PF25137"/>
    </source>
</evidence>
<organism evidence="6 7">
    <name type="scientific">Antrihabitans stalagmiti</name>
    <dbReference type="NCBI Taxonomy" id="2799499"/>
    <lineage>
        <taxon>Bacteria</taxon>
        <taxon>Bacillati</taxon>
        <taxon>Actinomycetota</taxon>
        <taxon>Actinomycetes</taxon>
        <taxon>Mycobacteriales</taxon>
        <taxon>Nocardiaceae</taxon>
        <taxon>Antrihabitans</taxon>
    </lineage>
</organism>
<dbReference type="Proteomes" id="UP000655868">
    <property type="component" value="Unassembled WGS sequence"/>
</dbReference>
<dbReference type="SUPFAM" id="SSF56796">
    <property type="entry name" value="Dehydroquinate synthase-like"/>
    <property type="match status" value="1"/>
</dbReference>
<dbReference type="GO" id="GO:0018506">
    <property type="term" value="F:maleylacetate reductase activity"/>
    <property type="evidence" value="ECO:0007669"/>
    <property type="project" value="InterPro"/>
</dbReference>
<name>A0A934NPH1_9NOCA</name>
<feature type="domain" description="Fe-containing alcohol dehydrogenase-like C-terminal" evidence="5">
    <location>
        <begin position="167"/>
        <end position="328"/>
    </location>
</feature>
<proteinExistence type="inferred from homology"/>
<dbReference type="GO" id="GO:0046872">
    <property type="term" value="F:metal ion binding"/>
    <property type="evidence" value="ECO:0007669"/>
    <property type="project" value="InterPro"/>
</dbReference>
<keyword evidence="3" id="KW-0520">NAD</keyword>
<dbReference type="PANTHER" id="PTHR11496">
    <property type="entry name" value="ALCOHOL DEHYDROGENASE"/>
    <property type="match status" value="1"/>
</dbReference>
<evidence type="ECO:0000256" key="3">
    <source>
        <dbReference type="ARBA" id="ARBA00023027"/>
    </source>
</evidence>
<keyword evidence="2" id="KW-0560">Oxidoreductase</keyword>
<dbReference type="PANTHER" id="PTHR11496:SF102">
    <property type="entry name" value="ALCOHOL DEHYDROGENASE 4"/>
    <property type="match status" value="1"/>
</dbReference>
<dbReference type="Gene3D" id="3.40.50.1970">
    <property type="match status" value="1"/>
</dbReference>
<dbReference type="InterPro" id="IPR056798">
    <property type="entry name" value="ADH_Fe_C"/>
</dbReference>
<comment type="similarity">
    <text evidence="1">Belongs to the iron-containing alcohol dehydrogenase family.</text>
</comment>
<gene>
    <name evidence="6" type="ORF">JGU71_09030</name>
</gene>
<dbReference type="RefSeq" id="WP_199703747.1">
    <property type="nucleotide sequence ID" value="NZ_JAEMNV010000003.1"/>
</dbReference>
<dbReference type="EMBL" id="JAEMNV010000003">
    <property type="protein sequence ID" value="MBJ8339026.1"/>
    <property type="molecule type" value="Genomic_DNA"/>
</dbReference>
<keyword evidence="7" id="KW-1185">Reference proteome</keyword>
<evidence type="ECO:0000256" key="2">
    <source>
        <dbReference type="ARBA" id="ARBA00023002"/>
    </source>
</evidence>
<dbReference type="CDD" id="cd08177">
    <property type="entry name" value="MAR"/>
    <property type="match status" value="1"/>
</dbReference>
<sequence>MTTPFSYEALPMRVIFGAGQREAIAAEVEQLGLRRVMVLSTPRGRDLAQRVADLLGPVAVGIFDGARMHVPVETAAAAGDAVNVVGADGCVAIGGGSTIGLGKALALRNGLPIIAVPTTYAGSEMTPVWGLTENSRKQTGRDIRVLPRSVIYDPELTVALPQNVSGTSGLNAIAHAVEALYAPDRSPIMSLLAEDGVRSLARSLPRVVADGSDLDARSDALRGAWFCGACLGATTMGLHHKICHVLGGTFDLPHAETHAVVLPYVAAMRLAEEPDAAAAMRRALETDSPAQALADLAAWVGAPTSLAELGLQEADLDVVVEAVLASQYSKPVAKGELETLLRRALHGGPDGPTPT</sequence>
<dbReference type="GO" id="GO:0004022">
    <property type="term" value="F:alcohol dehydrogenase (NAD+) activity"/>
    <property type="evidence" value="ECO:0007669"/>
    <property type="project" value="TreeGrafter"/>
</dbReference>
<dbReference type="InterPro" id="IPR001670">
    <property type="entry name" value="ADH_Fe/GldA"/>
</dbReference>
<dbReference type="Pfam" id="PF25137">
    <property type="entry name" value="ADH_Fe_C"/>
    <property type="match status" value="1"/>
</dbReference>
<dbReference type="Pfam" id="PF00465">
    <property type="entry name" value="Fe-ADH"/>
    <property type="match status" value="1"/>
</dbReference>
<dbReference type="FunFam" id="3.40.50.1970:FF:000015">
    <property type="entry name" value="Maleylacetate reductase 1"/>
    <property type="match status" value="1"/>
</dbReference>
<evidence type="ECO:0000259" key="4">
    <source>
        <dbReference type="Pfam" id="PF00465"/>
    </source>
</evidence>
<feature type="domain" description="Alcohol dehydrogenase iron-type/glycerol dehydrogenase GldA" evidence="4">
    <location>
        <begin position="11"/>
        <end position="154"/>
    </location>
</feature>
<evidence type="ECO:0000313" key="6">
    <source>
        <dbReference type="EMBL" id="MBJ8339026.1"/>
    </source>
</evidence>
<evidence type="ECO:0000313" key="7">
    <source>
        <dbReference type="Proteomes" id="UP000655868"/>
    </source>
</evidence>
<comment type="caution">
    <text evidence="6">The sequence shown here is derived from an EMBL/GenBank/DDBJ whole genome shotgun (WGS) entry which is preliminary data.</text>
</comment>
<dbReference type="InterPro" id="IPR034786">
    <property type="entry name" value="MAR"/>
</dbReference>
<accession>A0A934NPH1</accession>
<protein>
    <submittedName>
        <fullName evidence="6">Maleylacetate reductase</fullName>
    </submittedName>
</protein>
<dbReference type="Gene3D" id="1.20.1090.10">
    <property type="entry name" value="Dehydroquinate synthase-like - alpha domain"/>
    <property type="match status" value="1"/>
</dbReference>
<reference evidence="6" key="1">
    <citation type="submission" date="2020-12" db="EMBL/GenBank/DDBJ databases">
        <title>Antrihabitans popcorni sp. nov. and Antrihabitans auranticaus sp. nov., isolated from a larva cave.</title>
        <authorList>
            <person name="Lee S.D."/>
            <person name="Kim I.S."/>
        </authorList>
    </citation>
    <scope>NUCLEOTIDE SEQUENCE</scope>
    <source>
        <strain evidence="6">YC3-6</strain>
    </source>
</reference>
<dbReference type="InterPro" id="IPR039697">
    <property type="entry name" value="Alcohol_dehydrogenase_Fe"/>
</dbReference>
<dbReference type="AlphaFoldDB" id="A0A934NPH1"/>